<evidence type="ECO:0000313" key="3">
    <source>
        <dbReference type="Proteomes" id="UP001465976"/>
    </source>
</evidence>
<reference evidence="2 3" key="1">
    <citation type="submission" date="2024-02" db="EMBL/GenBank/DDBJ databases">
        <title>A draft genome for the cacao thread blight pathogen Marasmius crinis-equi.</title>
        <authorList>
            <person name="Cohen S.P."/>
            <person name="Baruah I.K."/>
            <person name="Amoako-Attah I."/>
            <person name="Bukari Y."/>
            <person name="Meinhardt L.W."/>
            <person name="Bailey B.A."/>
        </authorList>
    </citation>
    <scope>NUCLEOTIDE SEQUENCE [LARGE SCALE GENOMIC DNA]</scope>
    <source>
        <strain evidence="2 3">GH-76</strain>
    </source>
</reference>
<gene>
    <name evidence="2" type="ORF">V5O48_007124</name>
</gene>
<feature type="compositionally biased region" description="Acidic residues" evidence="1">
    <location>
        <begin position="130"/>
        <end position="146"/>
    </location>
</feature>
<feature type="compositionally biased region" description="Low complexity" evidence="1">
    <location>
        <begin position="24"/>
        <end position="33"/>
    </location>
</feature>
<organism evidence="2 3">
    <name type="scientific">Marasmius crinis-equi</name>
    <dbReference type="NCBI Taxonomy" id="585013"/>
    <lineage>
        <taxon>Eukaryota</taxon>
        <taxon>Fungi</taxon>
        <taxon>Dikarya</taxon>
        <taxon>Basidiomycota</taxon>
        <taxon>Agaricomycotina</taxon>
        <taxon>Agaricomycetes</taxon>
        <taxon>Agaricomycetidae</taxon>
        <taxon>Agaricales</taxon>
        <taxon>Marasmiineae</taxon>
        <taxon>Marasmiaceae</taxon>
        <taxon>Marasmius</taxon>
    </lineage>
</organism>
<evidence type="ECO:0000313" key="2">
    <source>
        <dbReference type="EMBL" id="KAL0574851.1"/>
    </source>
</evidence>
<name>A0ABR3FHN4_9AGAR</name>
<comment type="caution">
    <text evidence="2">The sequence shown here is derived from an EMBL/GenBank/DDBJ whole genome shotgun (WGS) entry which is preliminary data.</text>
</comment>
<feature type="compositionally biased region" description="Pro residues" evidence="1">
    <location>
        <begin position="14"/>
        <end position="23"/>
    </location>
</feature>
<evidence type="ECO:0000256" key="1">
    <source>
        <dbReference type="SAM" id="MobiDB-lite"/>
    </source>
</evidence>
<dbReference type="Proteomes" id="UP001465976">
    <property type="component" value="Unassembled WGS sequence"/>
</dbReference>
<sequence>MSPPNLANQLPDSDLPPSPPSKNPHPSQSSPPHRMSPIAALRSLSPNPSGASNEPPVQSQTSKSATDSVDEEAKEPVARLRTGRKSSGGPSTSTKRKRAVGAAATRSKRRKADSPHSVSGEVTSEREEPASDDEECQEEEEEEDDGAVVVAADAPAYIWKVVHMCDLLQVREEMKDLLQSWVNLEATAEYEGNGILTAFSRPPQIAEWIQHGRRPNFKPKISDVEQYGDKFRTWFQKCCPAWRTPKQGTVMAREPGQDWSEMRITGQNGLASIIAATAFWRNALEGVPRRTARDKQARERLEDQYQAAFEEVSYCLSQMNGE</sequence>
<protein>
    <submittedName>
        <fullName evidence="2">Uncharacterized protein</fullName>
    </submittedName>
</protein>
<keyword evidence="3" id="KW-1185">Reference proteome</keyword>
<accession>A0ABR3FHN4</accession>
<proteinExistence type="predicted"/>
<dbReference type="EMBL" id="JBAHYK010000360">
    <property type="protein sequence ID" value="KAL0574851.1"/>
    <property type="molecule type" value="Genomic_DNA"/>
</dbReference>
<feature type="compositionally biased region" description="Polar residues" evidence="1">
    <location>
        <begin position="44"/>
        <end position="67"/>
    </location>
</feature>
<feature type="region of interest" description="Disordered" evidence="1">
    <location>
        <begin position="1"/>
        <end position="147"/>
    </location>
</feature>